<accession>A0A834KNP8</accession>
<dbReference type="EC" id="3.6.5.2" evidence="2"/>
<dbReference type="SMART" id="SM00175">
    <property type="entry name" value="RAB"/>
    <property type="match status" value="1"/>
</dbReference>
<evidence type="ECO:0000313" key="7">
    <source>
        <dbReference type="Proteomes" id="UP000617340"/>
    </source>
</evidence>
<protein>
    <recommendedName>
        <fullName evidence="2">small monomeric GTPase</fullName>
        <ecNumber evidence="2">3.6.5.2</ecNumber>
    </recommendedName>
</protein>
<evidence type="ECO:0000313" key="6">
    <source>
        <dbReference type="EMBL" id="KAF7410136.1"/>
    </source>
</evidence>
<proteinExistence type="inferred from homology"/>
<dbReference type="Pfam" id="PF00071">
    <property type="entry name" value="Ras"/>
    <property type="match status" value="1"/>
</dbReference>
<evidence type="ECO:0000256" key="4">
    <source>
        <dbReference type="ARBA" id="ARBA00048098"/>
    </source>
</evidence>
<dbReference type="SUPFAM" id="SSF52540">
    <property type="entry name" value="P-loop containing nucleoside triphosphate hydrolases"/>
    <property type="match status" value="1"/>
</dbReference>
<comment type="caution">
    <text evidence="6">The sequence shown here is derived from an EMBL/GenBank/DDBJ whole genome shotgun (WGS) entry which is preliminary data.</text>
</comment>
<dbReference type="InterPro" id="IPR027417">
    <property type="entry name" value="P-loop_NTPase"/>
</dbReference>
<dbReference type="Proteomes" id="UP000617340">
    <property type="component" value="Unassembled WGS sequence"/>
</dbReference>
<dbReference type="EMBL" id="JACSDZ010000003">
    <property type="protein sequence ID" value="KAF7410136.1"/>
    <property type="molecule type" value="Genomic_DNA"/>
</dbReference>
<dbReference type="GO" id="GO:0005525">
    <property type="term" value="F:GTP binding"/>
    <property type="evidence" value="ECO:0007669"/>
    <property type="project" value="InterPro"/>
</dbReference>
<feature type="compositionally biased region" description="Acidic residues" evidence="5">
    <location>
        <begin position="30"/>
        <end position="41"/>
    </location>
</feature>
<comment type="catalytic activity">
    <reaction evidence="4">
        <text>GTP + H2O = GDP + phosphate + H(+)</text>
        <dbReference type="Rhea" id="RHEA:19669"/>
        <dbReference type="ChEBI" id="CHEBI:15377"/>
        <dbReference type="ChEBI" id="CHEBI:15378"/>
        <dbReference type="ChEBI" id="CHEBI:37565"/>
        <dbReference type="ChEBI" id="CHEBI:43474"/>
        <dbReference type="ChEBI" id="CHEBI:58189"/>
        <dbReference type="EC" id="3.6.5.2"/>
    </reaction>
</comment>
<evidence type="ECO:0000256" key="3">
    <source>
        <dbReference type="ARBA" id="ARBA00022801"/>
    </source>
</evidence>
<dbReference type="PANTHER" id="PTHR45704">
    <property type="entry name" value="RAS-LIKE FAMILY MEMBER 11"/>
    <property type="match status" value="1"/>
</dbReference>
<dbReference type="SMART" id="SM00173">
    <property type="entry name" value="RAS"/>
    <property type="match status" value="1"/>
</dbReference>
<sequence>MGNAVDVKFTKGKNLKKRKDVMRLEKEGGGEEEEEEEEEDREKENVDDHDPVDPVPCFRGSLNLKRSLSRWTIADADAAADAADAAAAAIAGVPVAAAAAVAVTDMLLLLLLPESPFENGCLYSHIRWGEAFVVVYSVTCKRSFQEARGLLKQLADLRLPSYFTALLLGNKRDLDHAREVCVDEGQQLSLAHGCQFYEVSAAESPAGAALAFQALLREARSVQLLRALPIRRKLGVHSVSRVLGTIFGKNTTKDRKKRPSLSI</sequence>
<dbReference type="AlphaFoldDB" id="A0A834KNP8"/>
<evidence type="ECO:0000256" key="5">
    <source>
        <dbReference type="SAM" id="MobiDB-lite"/>
    </source>
</evidence>
<evidence type="ECO:0000256" key="2">
    <source>
        <dbReference type="ARBA" id="ARBA00011984"/>
    </source>
</evidence>
<feature type="region of interest" description="Disordered" evidence="5">
    <location>
        <begin position="20"/>
        <end position="52"/>
    </location>
</feature>
<organism evidence="6 7">
    <name type="scientific">Vespula germanica</name>
    <name type="common">German yellow jacket</name>
    <name type="synonym">Paravespula germanica</name>
    <dbReference type="NCBI Taxonomy" id="30212"/>
    <lineage>
        <taxon>Eukaryota</taxon>
        <taxon>Metazoa</taxon>
        <taxon>Ecdysozoa</taxon>
        <taxon>Arthropoda</taxon>
        <taxon>Hexapoda</taxon>
        <taxon>Insecta</taxon>
        <taxon>Pterygota</taxon>
        <taxon>Neoptera</taxon>
        <taxon>Endopterygota</taxon>
        <taxon>Hymenoptera</taxon>
        <taxon>Apocrita</taxon>
        <taxon>Aculeata</taxon>
        <taxon>Vespoidea</taxon>
        <taxon>Vespidae</taxon>
        <taxon>Vespinae</taxon>
        <taxon>Vespula</taxon>
    </lineage>
</organism>
<dbReference type="InterPro" id="IPR051065">
    <property type="entry name" value="Ras-related_GTPase"/>
</dbReference>
<gene>
    <name evidence="6" type="ORF">HZH68_004517</name>
</gene>
<dbReference type="PROSITE" id="PS51421">
    <property type="entry name" value="RAS"/>
    <property type="match status" value="1"/>
</dbReference>
<keyword evidence="7" id="KW-1185">Reference proteome</keyword>
<reference evidence="6" key="1">
    <citation type="journal article" date="2020" name="G3 (Bethesda)">
        <title>High-Quality Assemblies for Three Invasive Social Wasps from the &lt;i&gt;Vespula&lt;/i&gt; Genus.</title>
        <authorList>
            <person name="Harrop T.W.R."/>
            <person name="Guhlin J."/>
            <person name="McLaughlin G.M."/>
            <person name="Permina E."/>
            <person name="Stockwell P."/>
            <person name="Gilligan J."/>
            <person name="Le Lec M.F."/>
            <person name="Gruber M.A.M."/>
            <person name="Quinn O."/>
            <person name="Lovegrove M."/>
            <person name="Duncan E.J."/>
            <person name="Remnant E.J."/>
            <person name="Van Eeckhoven J."/>
            <person name="Graham B."/>
            <person name="Knapp R.A."/>
            <person name="Langford K.W."/>
            <person name="Kronenberg Z."/>
            <person name="Press M.O."/>
            <person name="Eacker S.M."/>
            <person name="Wilson-Rankin E.E."/>
            <person name="Purcell J."/>
            <person name="Lester P.J."/>
            <person name="Dearden P.K."/>
        </authorList>
    </citation>
    <scope>NUCLEOTIDE SEQUENCE</scope>
    <source>
        <strain evidence="6">Linc-1</strain>
    </source>
</reference>
<dbReference type="GO" id="GO:0003925">
    <property type="term" value="F:G protein activity"/>
    <property type="evidence" value="ECO:0007669"/>
    <property type="project" value="UniProtKB-EC"/>
</dbReference>
<feature type="compositionally biased region" description="Basic and acidic residues" evidence="5">
    <location>
        <begin position="42"/>
        <end position="52"/>
    </location>
</feature>
<keyword evidence="3" id="KW-0378">Hydrolase</keyword>
<evidence type="ECO:0000256" key="1">
    <source>
        <dbReference type="ARBA" id="ARBA00008344"/>
    </source>
</evidence>
<dbReference type="InterPro" id="IPR001806">
    <property type="entry name" value="Small_GTPase"/>
</dbReference>
<dbReference type="Gene3D" id="3.40.50.300">
    <property type="entry name" value="P-loop containing nucleotide triphosphate hydrolases"/>
    <property type="match status" value="1"/>
</dbReference>
<comment type="similarity">
    <text evidence="1">Belongs to the small GTPase superfamily. Ras family.</text>
</comment>
<name>A0A834KNP8_VESGE</name>